<comment type="similarity">
    <text evidence="2">Belongs to the disease resistance NB-LRR family.</text>
</comment>
<evidence type="ECO:0000313" key="11">
    <source>
        <dbReference type="EnsemblPlants" id="OGLUM11G14730.1"/>
    </source>
</evidence>
<feature type="domain" description="Jacalin-type lectin" evidence="10">
    <location>
        <begin position="1195"/>
        <end position="1336"/>
    </location>
</feature>
<organism evidence="11">
    <name type="scientific">Oryza glumipatula</name>
    <dbReference type="NCBI Taxonomy" id="40148"/>
    <lineage>
        <taxon>Eukaryota</taxon>
        <taxon>Viridiplantae</taxon>
        <taxon>Streptophyta</taxon>
        <taxon>Embryophyta</taxon>
        <taxon>Tracheophyta</taxon>
        <taxon>Spermatophyta</taxon>
        <taxon>Magnoliopsida</taxon>
        <taxon>Liliopsida</taxon>
        <taxon>Poales</taxon>
        <taxon>Poaceae</taxon>
        <taxon>BOP clade</taxon>
        <taxon>Oryzoideae</taxon>
        <taxon>Oryzeae</taxon>
        <taxon>Oryzinae</taxon>
        <taxon>Oryza</taxon>
    </lineage>
</organism>
<evidence type="ECO:0000313" key="12">
    <source>
        <dbReference type="Proteomes" id="UP000026961"/>
    </source>
</evidence>
<dbReference type="Gene3D" id="1.20.5.4130">
    <property type="match status" value="2"/>
</dbReference>
<keyword evidence="5" id="KW-0677">Repeat</keyword>
<dbReference type="InterPro" id="IPR058922">
    <property type="entry name" value="WHD_DRP"/>
</dbReference>
<dbReference type="EnsemblPlants" id="OGLUM11G14730.1">
    <property type="protein sequence ID" value="OGLUM11G14730.1"/>
    <property type="gene ID" value="OGLUM11G14730"/>
</dbReference>
<comment type="similarity">
    <text evidence="1">Belongs to the jacalin lectin family.</text>
</comment>
<dbReference type="PROSITE" id="PS51752">
    <property type="entry name" value="JACALIN_LECTIN"/>
    <property type="match status" value="3"/>
</dbReference>
<dbReference type="Gene3D" id="1.10.10.10">
    <property type="entry name" value="Winged helix-like DNA-binding domain superfamily/Winged helix DNA-binding domain"/>
    <property type="match status" value="1"/>
</dbReference>
<dbReference type="Gene3D" id="3.40.50.300">
    <property type="entry name" value="P-loop containing nucleotide triphosphate hydrolases"/>
    <property type="match status" value="1"/>
</dbReference>
<dbReference type="eggNOG" id="KOG4658">
    <property type="taxonomic scope" value="Eukaryota"/>
</dbReference>
<keyword evidence="3" id="KW-0433">Leucine-rich repeat</keyword>
<dbReference type="GO" id="GO:0009626">
    <property type="term" value="P:plant-type hypersensitive response"/>
    <property type="evidence" value="ECO:0007669"/>
    <property type="project" value="UniProtKB-ARBA"/>
</dbReference>
<dbReference type="Gene3D" id="2.100.10.30">
    <property type="entry name" value="Jacalin-like lectin domain"/>
    <property type="match status" value="3"/>
</dbReference>
<sequence length="1493" mass="166193">MEAVVSVSTGALNTLLPKLADLLLLVAGEQHSSRRAVKDGVEHLESELTSMRAALDKVSAAPPDQLDGQRELPVATSFRFRMEAVVSVSTGALNTLLPKLADLLLLVAGEQHSSRRAVKDGVEHLESELTSMRAALDKVSAAPPDQLDGQVRLWARDIRDMSYDIEDAIDTYLLREAAATPRRPCCIGFAHGHGRSRRRAAIVVEIERIKKEVEEVSRRRERYRIDDHVVVVVDDAPVDLRLPALYTNAASLVGVDASVEEVIKLLSMEGDQGAVMVRRKLKLVAIVGPGGIGKTTLANLVYQKLHGQFECQAFVSVSRKPNIKVVLSSILCQVSRLKYENFSSWGEKEIIDKIRDILKDIRYFIIIDDIWDKPTWQLLKCVLIDNDHGSKIITTTRNIDVAKLCCYSDDVDGTIQIQQPLSVADSEKLLYHKVFHNERCPPQLQGISQKILKRCGGLPLAIITIASLFANRQTQAEDHWNSVCSSFHTGLESNTDVKDMRWIISLSYCDMPSPLKTCFMYLSIFPEDYIIDRDDLIWRWIAEGFIQPRQGTSLYEKGESYFDELINRNLIQPICIDVHAEAQACRVHDTILEFIAGLSIEENFVAILNGQCSVSDLPKRIYRLSLQNSKDDITISGATERFSHVRSLWQGIDLKMPLSGFRVLRVLDLGDCSSQNIDNIDNLVHLRYLRLRGTHYNKLPKEIGNLRFLQTLDIKQTRITELPSTVVHLTQLMRLMVDTWTKLPNGIGNMECLEHLSEIDTSMYPTLMKELSDLPKLRVLELLLSTWEKSKEKPFLDCFSCMKKLESLHIFAPHISLDFLLNVDWTLQELKKFTVCICPKSEDIFNLSPLSVWEEFSPLSTLPKWINSSLTNLSYLSIIVKILRQEDLGVLGDLPALCSLDLQVIDVADEMLVILSHSGGNGHARSAFQCLSNFNFTSPAMVLAFRHGAMQRLQILSFRFQLKKTKVFHCDFDLGLENLTSLKTVHFGVDCRYARLWEVQTAEAALRNATSLNLNCPTLDLSKHFERLMYWDGMEEIPDLKIFKEENAGLAKIGPWGGNRGRLYDIQVAPHHLESIKVCSDMAAIHSFEFTYSDHNGKKHTAGPWGGYGGNNVHMIQLGPSEFLVEVFGTFGRFRAALNIITSLTFVTNAQSYGPYGQKEGTPFHIPVQSSGCIVGFFGRAGWYVDAIGIYFGHAKIGPCGGNGGKAHDIMVLPHRLENVTICSDIVIHSLAFSYSDHDGQHHTAGPWGGDGGNNQTIQFGPSEFLTTVSGTFGSYNTSYDVITSITLVTNIGCYGPFGKEKGISFNFPIQGNGSIVGFFGHAELYVDAIGVYVNPWVGIWKQEEKEGIIKIGSFGRGGGCRCDIKVTPQHLESITISSKIVINSLTFSYRSHDGQQHILGPWGGGGENNYKINLGPSEFITKVHGTFGPFGEFPIVITSLTFINNAGHQYGPFGQGGGTPFHAPISGNGSIVGFFGHQGACLEAIGFYFRPS</sequence>
<evidence type="ECO:0000256" key="1">
    <source>
        <dbReference type="ARBA" id="ARBA00006568"/>
    </source>
</evidence>
<dbReference type="FunFam" id="1.10.10.10:FF:000322">
    <property type="entry name" value="Probable disease resistance protein At1g63360"/>
    <property type="match status" value="1"/>
</dbReference>
<dbReference type="InterPro" id="IPR036388">
    <property type="entry name" value="WH-like_DNA-bd_sf"/>
</dbReference>
<evidence type="ECO:0000256" key="4">
    <source>
        <dbReference type="ARBA" id="ARBA00022734"/>
    </source>
</evidence>
<dbReference type="GO" id="GO:0043531">
    <property type="term" value="F:ADP binding"/>
    <property type="evidence" value="ECO:0007669"/>
    <property type="project" value="InterPro"/>
</dbReference>
<dbReference type="InterPro" id="IPR032675">
    <property type="entry name" value="LRR_dom_sf"/>
</dbReference>
<dbReference type="Proteomes" id="UP000026961">
    <property type="component" value="Chromosome 11"/>
</dbReference>
<dbReference type="InterPro" id="IPR038005">
    <property type="entry name" value="RX-like_CC"/>
</dbReference>
<feature type="coiled-coil region" evidence="9">
    <location>
        <begin position="199"/>
        <end position="226"/>
    </location>
</feature>
<dbReference type="InterPro" id="IPR027417">
    <property type="entry name" value="P-loop_NTPase"/>
</dbReference>
<dbReference type="FunFam" id="2.100.10.30:FF:000001">
    <property type="entry name" value="Jacalin-related lectin 33"/>
    <property type="match status" value="1"/>
</dbReference>
<dbReference type="Pfam" id="PF23559">
    <property type="entry name" value="WHD_DRP"/>
    <property type="match status" value="1"/>
</dbReference>
<dbReference type="InterPro" id="IPR055414">
    <property type="entry name" value="LRR_R13L4/SHOC2-like"/>
</dbReference>
<proteinExistence type="inferred from homology"/>
<evidence type="ECO:0000256" key="3">
    <source>
        <dbReference type="ARBA" id="ARBA00022614"/>
    </source>
</evidence>
<dbReference type="SMART" id="SM00915">
    <property type="entry name" value="Jacalin"/>
    <property type="match status" value="3"/>
</dbReference>
<dbReference type="Pfam" id="PF00931">
    <property type="entry name" value="NB-ARC"/>
    <property type="match status" value="1"/>
</dbReference>
<dbReference type="Pfam" id="PF18052">
    <property type="entry name" value="Rx_N"/>
    <property type="match status" value="1"/>
</dbReference>
<name>A0A0E0BJL7_9ORYZ</name>
<dbReference type="Pfam" id="PF01419">
    <property type="entry name" value="Jacalin"/>
    <property type="match status" value="3"/>
</dbReference>
<keyword evidence="4" id="KW-0430">Lectin</keyword>
<dbReference type="Pfam" id="PF23598">
    <property type="entry name" value="LRR_14"/>
    <property type="match status" value="1"/>
</dbReference>
<feature type="domain" description="Jacalin-type lectin" evidence="10">
    <location>
        <begin position="1050"/>
        <end position="1194"/>
    </location>
</feature>
<evidence type="ECO:0000256" key="5">
    <source>
        <dbReference type="ARBA" id="ARBA00022737"/>
    </source>
</evidence>
<dbReference type="Gene3D" id="1.10.8.430">
    <property type="entry name" value="Helical domain of apoptotic protease-activating factors"/>
    <property type="match status" value="1"/>
</dbReference>
<dbReference type="CDD" id="cd09612">
    <property type="entry name" value="Jacalin"/>
    <property type="match status" value="3"/>
</dbReference>
<dbReference type="InterPro" id="IPR042197">
    <property type="entry name" value="Apaf_helical"/>
</dbReference>
<dbReference type="SUPFAM" id="SSF52540">
    <property type="entry name" value="P-loop containing nucleoside triphosphate hydrolases"/>
    <property type="match status" value="1"/>
</dbReference>
<dbReference type="InterPro" id="IPR036404">
    <property type="entry name" value="Jacalin-like_lectin_dom_sf"/>
</dbReference>
<evidence type="ECO:0000256" key="6">
    <source>
        <dbReference type="ARBA" id="ARBA00022741"/>
    </source>
</evidence>
<dbReference type="Gene3D" id="3.80.10.10">
    <property type="entry name" value="Ribonuclease Inhibitor"/>
    <property type="match status" value="1"/>
</dbReference>
<dbReference type="InterPro" id="IPR033734">
    <property type="entry name" value="Jacalin-like_lectin_dom_plant"/>
</dbReference>
<feature type="domain" description="Jacalin-type lectin" evidence="10">
    <location>
        <begin position="1349"/>
        <end position="1492"/>
    </location>
</feature>
<dbReference type="PANTHER" id="PTHR46506">
    <property type="entry name" value="OS05G0143600 PROTEIN"/>
    <property type="match status" value="1"/>
</dbReference>
<dbReference type="InterPro" id="IPR001229">
    <property type="entry name" value="Jacalin-like_lectin_dom"/>
</dbReference>
<dbReference type="PRINTS" id="PR00364">
    <property type="entry name" value="DISEASERSIST"/>
</dbReference>
<dbReference type="InterPro" id="IPR002182">
    <property type="entry name" value="NB-ARC"/>
</dbReference>
<dbReference type="GO" id="GO:0042742">
    <property type="term" value="P:defense response to bacterium"/>
    <property type="evidence" value="ECO:0007669"/>
    <property type="project" value="UniProtKB-ARBA"/>
</dbReference>
<evidence type="ECO:0000256" key="7">
    <source>
        <dbReference type="ARBA" id="ARBA00022821"/>
    </source>
</evidence>
<evidence type="ECO:0000259" key="10">
    <source>
        <dbReference type="PROSITE" id="PS51752"/>
    </source>
</evidence>
<dbReference type="HOGENOM" id="CLU_000837_25_0_1"/>
<dbReference type="GO" id="GO:0030246">
    <property type="term" value="F:carbohydrate binding"/>
    <property type="evidence" value="ECO:0007669"/>
    <property type="project" value="UniProtKB-KW"/>
</dbReference>
<evidence type="ECO:0000256" key="8">
    <source>
        <dbReference type="ARBA" id="ARBA00023054"/>
    </source>
</evidence>
<keyword evidence="7" id="KW-0611">Plant defense</keyword>
<reference evidence="11" key="2">
    <citation type="submission" date="2018-05" db="EMBL/GenBank/DDBJ databases">
        <title>OgluRS3 (Oryza glumaepatula Reference Sequence Version 3).</title>
        <authorList>
            <person name="Zhang J."/>
            <person name="Kudrna D."/>
            <person name="Lee S."/>
            <person name="Talag J."/>
            <person name="Welchert J."/>
            <person name="Wing R.A."/>
        </authorList>
    </citation>
    <scope>NUCLEOTIDE SEQUENCE [LARGE SCALE GENOMIC DNA]</scope>
</reference>
<keyword evidence="6" id="KW-0547">Nucleotide-binding</keyword>
<accession>A0A0E0BJL7</accession>
<dbReference type="SUPFAM" id="SSF51101">
    <property type="entry name" value="Mannose-binding lectins"/>
    <property type="match status" value="3"/>
</dbReference>
<dbReference type="Gramene" id="OGLUM11G14730.1">
    <property type="protein sequence ID" value="OGLUM11G14730.1"/>
    <property type="gene ID" value="OGLUM11G14730"/>
</dbReference>
<dbReference type="SUPFAM" id="SSF52058">
    <property type="entry name" value="L domain-like"/>
    <property type="match status" value="1"/>
</dbReference>
<dbReference type="GO" id="GO:0002758">
    <property type="term" value="P:innate immune response-activating signaling pathway"/>
    <property type="evidence" value="ECO:0007669"/>
    <property type="project" value="UniProtKB-ARBA"/>
</dbReference>
<keyword evidence="8 9" id="KW-0175">Coiled coil</keyword>
<keyword evidence="12" id="KW-1185">Reference proteome</keyword>
<reference evidence="11" key="1">
    <citation type="submission" date="2015-04" db="UniProtKB">
        <authorList>
            <consortium name="EnsemblPlants"/>
        </authorList>
    </citation>
    <scope>IDENTIFICATION</scope>
</reference>
<evidence type="ECO:0000256" key="9">
    <source>
        <dbReference type="SAM" id="Coils"/>
    </source>
</evidence>
<dbReference type="STRING" id="40148.A0A0E0BJL7"/>
<protein>
    <recommendedName>
        <fullName evidence="10">Jacalin-type lectin domain-containing protein</fullName>
    </recommendedName>
</protein>
<dbReference type="InterPro" id="IPR041118">
    <property type="entry name" value="Rx_N"/>
</dbReference>
<evidence type="ECO:0000256" key="2">
    <source>
        <dbReference type="ARBA" id="ARBA00008894"/>
    </source>
</evidence>
<dbReference type="CDD" id="cd14798">
    <property type="entry name" value="RX-CC_like"/>
    <property type="match status" value="1"/>
</dbReference>